<dbReference type="CDD" id="cd07100">
    <property type="entry name" value="ALDH_SSADH1_GabD1"/>
    <property type="match status" value="1"/>
</dbReference>
<dbReference type="RefSeq" id="WP_077449576.1">
    <property type="nucleotide sequence ID" value="NZ_FUGD01000131.1"/>
</dbReference>
<dbReference type="GO" id="GO:0004777">
    <property type="term" value="F:succinate-semialdehyde dehydrogenase (NAD+) activity"/>
    <property type="evidence" value="ECO:0007669"/>
    <property type="project" value="TreeGrafter"/>
</dbReference>
<name>A0A1R4EID3_9GAMM</name>
<comment type="similarity">
    <text evidence="1">Belongs to the aldehyde dehydrogenase family.</text>
</comment>
<dbReference type="InterPro" id="IPR016162">
    <property type="entry name" value="Ald_DH_N"/>
</dbReference>
<dbReference type="OrthoDB" id="9812625at2"/>
<dbReference type="Pfam" id="PF00171">
    <property type="entry name" value="Aldedh"/>
    <property type="match status" value="1"/>
</dbReference>
<dbReference type="PANTHER" id="PTHR43217:SF1">
    <property type="entry name" value="SUCCINATE SEMIALDEHYDE DEHYDROGENASE [NAD(P)+] SAD"/>
    <property type="match status" value="1"/>
</dbReference>
<dbReference type="PANTHER" id="PTHR43217">
    <property type="entry name" value="SUCCINATE SEMIALDEHYDE DEHYDROGENASE [NAD(P)+] SAD"/>
    <property type="match status" value="1"/>
</dbReference>
<dbReference type="InterPro" id="IPR016161">
    <property type="entry name" value="Ald_DH/histidinol_DH"/>
</dbReference>
<reference evidence="6" key="1">
    <citation type="submission" date="2017-02" db="EMBL/GenBank/DDBJ databases">
        <authorList>
            <person name="Mornico D."/>
        </authorList>
    </citation>
    <scope>NUCLEOTIDE SEQUENCE [LARGE SCALE GENOMIC DNA]</scope>
</reference>
<dbReference type="EC" id="1.2.1.16" evidence="5"/>
<dbReference type="InterPro" id="IPR016160">
    <property type="entry name" value="Ald_DH_CS_CYS"/>
</dbReference>
<dbReference type="InterPro" id="IPR044148">
    <property type="entry name" value="ALDH_GabD1-like"/>
</dbReference>
<dbReference type="EMBL" id="FUGD01000131">
    <property type="protein sequence ID" value="SJM38214.1"/>
    <property type="molecule type" value="Genomic_DNA"/>
</dbReference>
<protein>
    <submittedName>
        <fullName evidence="5">Succinate semialdehyde dehydrogenase [NAD(P)+] Sad</fullName>
        <ecNumber evidence="5">1.2.1.16</ecNumber>
    </submittedName>
</protein>
<evidence type="ECO:0000256" key="2">
    <source>
        <dbReference type="ARBA" id="ARBA00022857"/>
    </source>
</evidence>
<evidence type="ECO:0000313" key="6">
    <source>
        <dbReference type="Proteomes" id="UP000188169"/>
    </source>
</evidence>
<dbReference type="Proteomes" id="UP000188169">
    <property type="component" value="Unassembled WGS sequence"/>
</dbReference>
<evidence type="ECO:0000259" key="4">
    <source>
        <dbReference type="Pfam" id="PF00171"/>
    </source>
</evidence>
<accession>A0A1R4EID3</accession>
<evidence type="ECO:0000256" key="1">
    <source>
        <dbReference type="ARBA" id="ARBA00009986"/>
    </source>
</evidence>
<dbReference type="GO" id="GO:0004030">
    <property type="term" value="F:aldehyde dehydrogenase [NAD(P)+] activity"/>
    <property type="evidence" value="ECO:0007669"/>
    <property type="project" value="InterPro"/>
</dbReference>
<evidence type="ECO:0000256" key="3">
    <source>
        <dbReference type="ARBA" id="ARBA00023002"/>
    </source>
</evidence>
<gene>
    <name evidence="5" type="primary">sad</name>
    <name evidence="5" type="ORF">A1019T_02204</name>
</gene>
<keyword evidence="6" id="KW-1185">Reference proteome</keyword>
<organism evidence="5 6">
    <name type="scientific">Psychrobacter pasteurii</name>
    <dbReference type="NCBI Taxonomy" id="1945520"/>
    <lineage>
        <taxon>Bacteria</taxon>
        <taxon>Pseudomonadati</taxon>
        <taxon>Pseudomonadota</taxon>
        <taxon>Gammaproteobacteria</taxon>
        <taxon>Moraxellales</taxon>
        <taxon>Moraxellaceae</taxon>
        <taxon>Psychrobacter</taxon>
    </lineage>
</organism>
<dbReference type="AlphaFoldDB" id="A0A1R4EID3"/>
<dbReference type="InterPro" id="IPR015590">
    <property type="entry name" value="Aldehyde_DH_dom"/>
</dbReference>
<dbReference type="Gene3D" id="3.40.605.10">
    <property type="entry name" value="Aldehyde Dehydrogenase, Chain A, domain 1"/>
    <property type="match status" value="1"/>
</dbReference>
<dbReference type="PROSITE" id="PS00070">
    <property type="entry name" value="ALDEHYDE_DEHYDR_CYS"/>
    <property type="match status" value="1"/>
</dbReference>
<proteinExistence type="inferred from homology"/>
<dbReference type="Gene3D" id="3.40.309.10">
    <property type="entry name" value="Aldehyde Dehydrogenase, Chain A, domain 2"/>
    <property type="match status" value="1"/>
</dbReference>
<dbReference type="STRING" id="1945520.A1019T_02204"/>
<evidence type="ECO:0000313" key="5">
    <source>
        <dbReference type="EMBL" id="SJM38214.1"/>
    </source>
</evidence>
<sequence length="465" mass="50999">MSDITTINPATGEEITSYSYMSDSEVNSIIDASHEAFLKWREETPENRAKVIRSIGEKLIEYKEELASLMTEERGKTYTHSLQEVDLCKSICDFTADQGIAALADDERDLEGIKKGIVTYQPIGIVYGIQPWNYPAYQVIRYAIANLMAGNSILLKHASNVTGSGLLIEKILHESDLPNDLFRALIVSHDQSEQIIENDKVRGVTLTGSDKAGAVVAQQAAKVLKKTVMELGSNDAFIVLDDADLELAAATCAYARLYNNGETCVAAKRFVVVDSVYDKFRELLIEKFKGYSVGDPMQESTDVGPMSSTKQRDTLQQQMQESIDKGAKIAYSSELDSSLSKEGAFHPLVILENITEDQPAYKDELFGPVASLIRAKDEEDAFRIANDSRYGLGGGVFSKAEDKAIRLATKYFDTGMVYINGYSLVHPGLPFGGVKNSGFGREHGGFGIKEFVNVKALHVVGQAPA</sequence>
<keyword evidence="2" id="KW-0521">NADP</keyword>
<keyword evidence="3 5" id="KW-0560">Oxidoreductase</keyword>
<dbReference type="InterPro" id="IPR047110">
    <property type="entry name" value="GABD/Sad-like"/>
</dbReference>
<feature type="domain" description="Aldehyde dehydrogenase" evidence="4">
    <location>
        <begin position="4"/>
        <end position="456"/>
    </location>
</feature>
<dbReference type="InterPro" id="IPR016163">
    <property type="entry name" value="Ald_DH_C"/>
</dbReference>
<dbReference type="SUPFAM" id="SSF53720">
    <property type="entry name" value="ALDH-like"/>
    <property type="match status" value="1"/>
</dbReference>